<dbReference type="Proteomes" id="UP000474777">
    <property type="component" value="Unassembled WGS sequence"/>
</dbReference>
<feature type="transmembrane region" description="Helical" evidence="1">
    <location>
        <begin position="116"/>
        <end position="135"/>
    </location>
</feature>
<evidence type="ECO:0000256" key="1">
    <source>
        <dbReference type="SAM" id="Phobius"/>
    </source>
</evidence>
<dbReference type="InterPro" id="IPR007354">
    <property type="entry name" value="CruF-like"/>
</dbReference>
<keyword evidence="1" id="KW-1133">Transmembrane helix</keyword>
<feature type="transmembrane region" description="Helical" evidence="1">
    <location>
        <begin position="179"/>
        <end position="196"/>
    </location>
</feature>
<dbReference type="Pfam" id="PF04240">
    <property type="entry name" value="Caroten_synth"/>
    <property type="match status" value="1"/>
</dbReference>
<gene>
    <name evidence="2" type="ORF">GXP69_01850</name>
</gene>
<comment type="caution">
    <text evidence="2">The sequence shown here is derived from an EMBL/GenBank/DDBJ whole genome shotgun (WGS) entry which is preliminary data.</text>
</comment>
<sequence>MIRSLTEEAPRIVTPPQRRISFWAALLVIVIFHAVGFWGLQFSGRPTYFQELTPLNLLLTNVLLFSLHRHWNWPFIAFAVTTVVVGFLAEVLGIHTGLLFGNYNYGAALGLKLWDVPLLIGLNWLLLVYTTGTIVNRLSQNLLIKAAAGAGLMVLYDFFMEPVAMQYDFWSWQNDQIPLSNYLGWLGLAFVLQLFFHRTDTWKQNPLAPWVYVVQLLFFIGLYLFLVM</sequence>
<feature type="transmembrane region" description="Helical" evidence="1">
    <location>
        <begin position="75"/>
        <end position="96"/>
    </location>
</feature>
<feature type="transmembrane region" description="Helical" evidence="1">
    <location>
        <begin position="208"/>
        <end position="226"/>
    </location>
</feature>
<accession>A0A6B3LQE8</accession>
<evidence type="ECO:0000313" key="2">
    <source>
        <dbReference type="EMBL" id="NEM96426.1"/>
    </source>
</evidence>
<feature type="transmembrane region" description="Helical" evidence="1">
    <location>
        <begin position="142"/>
        <end position="159"/>
    </location>
</feature>
<keyword evidence="3" id="KW-1185">Reference proteome</keyword>
<reference evidence="2 3" key="1">
    <citation type="submission" date="2020-02" db="EMBL/GenBank/DDBJ databases">
        <authorList>
            <person name="Kim M.K."/>
        </authorList>
    </citation>
    <scope>NUCLEOTIDE SEQUENCE [LARGE SCALE GENOMIC DNA]</scope>
    <source>
        <strain evidence="2 3">BT327</strain>
    </source>
</reference>
<dbReference type="PANTHER" id="PTHR39419:SF1">
    <property type="entry name" value="SLL0814 PROTEIN"/>
    <property type="match status" value="1"/>
</dbReference>
<evidence type="ECO:0000313" key="3">
    <source>
        <dbReference type="Proteomes" id="UP000474777"/>
    </source>
</evidence>
<feature type="transmembrane region" description="Helical" evidence="1">
    <location>
        <begin position="52"/>
        <end position="68"/>
    </location>
</feature>
<protein>
    <submittedName>
        <fullName evidence="2">Carotenoid biosynthesis protein</fullName>
    </submittedName>
</protein>
<feature type="transmembrane region" description="Helical" evidence="1">
    <location>
        <begin position="20"/>
        <end position="40"/>
    </location>
</feature>
<name>A0A6B3LQE8_9BACT</name>
<proteinExistence type="predicted"/>
<dbReference type="AlphaFoldDB" id="A0A6B3LQE8"/>
<keyword evidence="1" id="KW-0472">Membrane</keyword>
<dbReference type="EMBL" id="JAAGWD010000001">
    <property type="protein sequence ID" value="NEM96426.1"/>
    <property type="molecule type" value="Genomic_DNA"/>
</dbReference>
<dbReference type="RefSeq" id="WP_163911614.1">
    <property type="nucleotide sequence ID" value="NZ_JAAGWD010000001.1"/>
</dbReference>
<keyword evidence="1" id="KW-0812">Transmembrane</keyword>
<organism evidence="2 3">
    <name type="scientific">Pontibacter burrus</name>
    <dbReference type="NCBI Taxonomy" id="2704466"/>
    <lineage>
        <taxon>Bacteria</taxon>
        <taxon>Pseudomonadati</taxon>
        <taxon>Bacteroidota</taxon>
        <taxon>Cytophagia</taxon>
        <taxon>Cytophagales</taxon>
        <taxon>Hymenobacteraceae</taxon>
        <taxon>Pontibacter</taxon>
    </lineage>
</organism>
<dbReference type="PANTHER" id="PTHR39419">
    <property type="entry name" value="SLL0814 PROTEIN"/>
    <property type="match status" value="1"/>
</dbReference>